<sequence>MKPGAALKEAIERQLAQAEQKPEPRKFQQTKEAPQDEAMERFEILLTRSEKSAIRERSNIERCSMRRWIVDAIRVGLTGEPQFGTSEVEALTESNYQLRGVGRNLNQLTRRANEGKPVHVPVEQAKALSDRIDKHFKVVTAAVRASLERWNLK</sequence>
<reference evidence="3 4" key="1">
    <citation type="submission" date="2019-10" db="EMBL/GenBank/DDBJ databases">
        <title>Lysobacter alkalisoli sp. nov., isolated from saline-alkaline soil.</title>
        <authorList>
            <person name="Sun J.-Q."/>
        </authorList>
    </citation>
    <scope>NUCLEOTIDE SEQUENCE [LARGE SCALE GENOMIC DNA]</scope>
    <source>
        <strain evidence="3 4">KCTC 42381</strain>
    </source>
</reference>
<comment type="caution">
    <text evidence="3">The sequence shown here is derived from an EMBL/GenBank/DDBJ whole genome shotgun (WGS) entry which is preliminary data.</text>
</comment>
<feature type="domain" description="Bacterial mobilisation" evidence="2">
    <location>
        <begin position="97"/>
        <end position="126"/>
    </location>
</feature>
<accession>A0A508B517</accession>
<dbReference type="RefSeq" id="WP_141481052.1">
    <property type="nucleotide sequence ID" value="NZ_VICD02000024.1"/>
</dbReference>
<evidence type="ECO:0000259" key="2">
    <source>
        <dbReference type="Pfam" id="PF05713"/>
    </source>
</evidence>
<evidence type="ECO:0000313" key="4">
    <source>
        <dbReference type="Proteomes" id="UP000320431"/>
    </source>
</evidence>
<protein>
    <submittedName>
        <fullName evidence="3">Plasmid mobilization relaxosome protein MobC</fullName>
    </submittedName>
</protein>
<dbReference type="InterPro" id="IPR008687">
    <property type="entry name" value="MobC"/>
</dbReference>
<feature type="region of interest" description="Disordered" evidence="1">
    <location>
        <begin position="1"/>
        <end position="38"/>
    </location>
</feature>
<evidence type="ECO:0000313" key="3">
    <source>
        <dbReference type="EMBL" id="KAB8198405.1"/>
    </source>
</evidence>
<gene>
    <name evidence="3" type="primary">mobC</name>
    <name evidence="3" type="ORF">FKV24_002280</name>
</gene>
<dbReference type="AlphaFoldDB" id="A0A508B517"/>
<dbReference type="Pfam" id="PF05713">
    <property type="entry name" value="MobC"/>
    <property type="match status" value="1"/>
</dbReference>
<dbReference type="Proteomes" id="UP000320431">
    <property type="component" value="Unassembled WGS sequence"/>
</dbReference>
<dbReference type="EMBL" id="VICD02000024">
    <property type="protein sequence ID" value="KAB8198405.1"/>
    <property type="molecule type" value="Genomic_DNA"/>
</dbReference>
<evidence type="ECO:0000256" key="1">
    <source>
        <dbReference type="SAM" id="MobiDB-lite"/>
    </source>
</evidence>
<name>A0A508B517_9GAMM</name>
<organism evidence="3 4">
    <name type="scientific">Marilutibacter maris</name>
    <dbReference type="NCBI Taxonomy" id="1605891"/>
    <lineage>
        <taxon>Bacteria</taxon>
        <taxon>Pseudomonadati</taxon>
        <taxon>Pseudomonadota</taxon>
        <taxon>Gammaproteobacteria</taxon>
        <taxon>Lysobacterales</taxon>
        <taxon>Lysobacteraceae</taxon>
        <taxon>Marilutibacter</taxon>
    </lineage>
</organism>
<proteinExistence type="predicted"/>